<feature type="transmembrane region" description="Helical" evidence="1">
    <location>
        <begin position="209"/>
        <end position="228"/>
    </location>
</feature>
<keyword evidence="1" id="KW-0812">Transmembrane</keyword>
<feature type="transmembrane region" description="Helical" evidence="1">
    <location>
        <begin position="122"/>
        <end position="140"/>
    </location>
</feature>
<feature type="transmembrane region" description="Helical" evidence="1">
    <location>
        <begin position="304"/>
        <end position="325"/>
    </location>
</feature>
<name>A0ABR3XCY6_9PEZI</name>
<dbReference type="EMBL" id="JAWRVE010000025">
    <property type="protein sequence ID" value="KAL1873562.1"/>
    <property type="molecule type" value="Genomic_DNA"/>
</dbReference>
<protein>
    <submittedName>
        <fullName evidence="2">Uncharacterized protein</fullName>
    </submittedName>
</protein>
<sequence length="645" mass="71112">MADINTPREDVPYLPLLAGLAAWPLYRLAVDRIVRWWSPDFHNELRNNYEKKYLFFFGMLLGLMVKPIPLVGCGLAVWRTAPGDDISGFRRPMSPEQQFCWGSRTVIYISELPHYIHVPEMLLHHLLTVLGMIMIAKFHISRRGFDLSLAALWSEIPCSFRNVLKWTGYLQKHPNMDWRFVVYGTIFLFVTRAPATIMSLAMIPASGLQAGPALVIATAYLFHLVYIIRISFMRLKKTGVLQVEESGVFRVQMGDRFNISSKSLLHGTAFMSTQISIIFLYSLTNTGLQPVTAADLVNLTWNSLFAGVVGLAGSRLIAAILQVFVQRDCAALLHWECDHAIAASVLLLSPKIESSINKPTLLFCLIASSTLTSAISQYATHMASLQTKPPVSPEQRARSRASLHCSIINLCQYLIFVSAIATGYSSVAGAAFKTFVLQLVVEASYGSTMAKTSTTISLGAVSALLASRVFNWNVTASPAYHFDLNDNQTVESPSFGKGQSQLPHWLKFILQDTVVIGGLFMLLSTTTSYLCKSPRDKSRISGLPKARTLGLLVVAGWVSFIVYLVSNGETPEIRNKNSTAAEILAREPPFCSLLLSWHFWAAITASAIIPTAFAQLLCPMVASPEKISDEVALEPKANGSLVTPL</sequence>
<feature type="transmembrane region" description="Helical" evidence="1">
    <location>
        <begin position="549"/>
        <end position="566"/>
    </location>
</feature>
<feature type="transmembrane region" description="Helical" evidence="1">
    <location>
        <begin position="263"/>
        <end position="284"/>
    </location>
</feature>
<proteinExistence type="predicted"/>
<evidence type="ECO:0000313" key="3">
    <source>
        <dbReference type="Proteomes" id="UP001583177"/>
    </source>
</evidence>
<dbReference type="Proteomes" id="UP001583177">
    <property type="component" value="Unassembled WGS sequence"/>
</dbReference>
<reference evidence="2 3" key="1">
    <citation type="journal article" date="2024" name="IMA Fungus">
        <title>IMA Genome - F19 : A genome assembly and annotation guide to empower mycologists, including annotated draft genome sequences of Ceratocystis pirilliformis, Diaporthe australafricana, Fusarium ophioides, Paecilomyces lecythidis, and Sporothrix stenoceras.</title>
        <authorList>
            <person name="Aylward J."/>
            <person name="Wilson A.M."/>
            <person name="Visagie C.M."/>
            <person name="Spraker J."/>
            <person name="Barnes I."/>
            <person name="Buitendag C."/>
            <person name="Ceriani C."/>
            <person name="Del Mar Angel L."/>
            <person name="du Plessis D."/>
            <person name="Fuchs T."/>
            <person name="Gasser K."/>
            <person name="Kramer D."/>
            <person name="Li W."/>
            <person name="Munsamy K."/>
            <person name="Piso A."/>
            <person name="Price J.L."/>
            <person name="Sonnekus B."/>
            <person name="Thomas C."/>
            <person name="van der Nest A."/>
            <person name="van Dijk A."/>
            <person name="van Heerden A."/>
            <person name="van Vuuren N."/>
            <person name="Yilmaz N."/>
            <person name="Duong T.A."/>
            <person name="van der Merwe N.A."/>
            <person name="Wingfield M.J."/>
            <person name="Wingfield B.D."/>
        </authorList>
    </citation>
    <scope>NUCLEOTIDE SEQUENCE [LARGE SCALE GENOMIC DNA]</scope>
    <source>
        <strain evidence="2 3">CMW 18300</strain>
    </source>
</reference>
<feature type="transmembrane region" description="Helical" evidence="1">
    <location>
        <begin position="401"/>
        <end position="424"/>
    </location>
</feature>
<keyword evidence="1" id="KW-1133">Transmembrane helix</keyword>
<keyword evidence="1" id="KW-0472">Membrane</keyword>
<feature type="transmembrane region" description="Helical" evidence="1">
    <location>
        <begin position="597"/>
        <end position="618"/>
    </location>
</feature>
<feature type="transmembrane region" description="Helical" evidence="1">
    <location>
        <begin position="180"/>
        <end position="203"/>
    </location>
</feature>
<feature type="transmembrane region" description="Helical" evidence="1">
    <location>
        <begin position="53"/>
        <end position="78"/>
    </location>
</feature>
<gene>
    <name evidence="2" type="ORF">Daus18300_003928</name>
</gene>
<evidence type="ECO:0000313" key="2">
    <source>
        <dbReference type="EMBL" id="KAL1873562.1"/>
    </source>
</evidence>
<keyword evidence="3" id="KW-1185">Reference proteome</keyword>
<comment type="caution">
    <text evidence="2">The sequence shown here is derived from an EMBL/GenBank/DDBJ whole genome shotgun (WGS) entry which is preliminary data.</text>
</comment>
<accession>A0ABR3XCY6</accession>
<organism evidence="2 3">
    <name type="scientific">Diaporthe australafricana</name>
    <dbReference type="NCBI Taxonomy" id="127596"/>
    <lineage>
        <taxon>Eukaryota</taxon>
        <taxon>Fungi</taxon>
        <taxon>Dikarya</taxon>
        <taxon>Ascomycota</taxon>
        <taxon>Pezizomycotina</taxon>
        <taxon>Sordariomycetes</taxon>
        <taxon>Sordariomycetidae</taxon>
        <taxon>Diaporthales</taxon>
        <taxon>Diaporthaceae</taxon>
        <taxon>Diaporthe</taxon>
    </lineage>
</organism>
<feature type="transmembrane region" description="Helical" evidence="1">
    <location>
        <begin position="508"/>
        <end position="529"/>
    </location>
</feature>
<evidence type="ECO:0000256" key="1">
    <source>
        <dbReference type="SAM" id="Phobius"/>
    </source>
</evidence>